<keyword evidence="1" id="KW-1133">Transmembrane helix</keyword>
<evidence type="ECO:0000313" key="2">
    <source>
        <dbReference type="EMBL" id="OGC43853.1"/>
    </source>
</evidence>
<reference evidence="2 3" key="1">
    <citation type="journal article" date="2016" name="Nat. Commun.">
        <title>Thousands of microbial genomes shed light on interconnected biogeochemical processes in an aquifer system.</title>
        <authorList>
            <person name="Anantharaman K."/>
            <person name="Brown C.T."/>
            <person name="Hug L.A."/>
            <person name="Sharon I."/>
            <person name="Castelle C.J."/>
            <person name="Probst A.J."/>
            <person name="Thomas B.C."/>
            <person name="Singh A."/>
            <person name="Wilkins M.J."/>
            <person name="Karaoz U."/>
            <person name="Brodie E.L."/>
            <person name="Williams K.H."/>
            <person name="Hubbard S.S."/>
            <person name="Banfield J.F."/>
        </authorList>
    </citation>
    <scope>NUCLEOTIDE SEQUENCE [LARGE SCALE GENOMIC DNA]</scope>
</reference>
<dbReference type="Proteomes" id="UP000177434">
    <property type="component" value="Unassembled WGS sequence"/>
</dbReference>
<proteinExistence type="predicted"/>
<evidence type="ECO:0000256" key="1">
    <source>
        <dbReference type="SAM" id="Phobius"/>
    </source>
</evidence>
<name>A0A1F4UI07_9BACT</name>
<protein>
    <submittedName>
        <fullName evidence="2">Uncharacterized protein</fullName>
    </submittedName>
</protein>
<sequence>MKKTKTYSGQAIAIIMVVLVVATVIGASLYSRMIKNRGALVESKESTRAMTQADTLLDFAITSDLAKTQDYFDTCIAGGVCEFTSLDQYTEGFGEALAPEFTTQITDWCEDIKITVEYADIESHKDYGVGDVMALKVGGLGMPADCPLTLGFKSVGETGGEELFTIKRVYMDVNGNVKPYEEDDMLLYCYTSSGDCGAPVAPKDSIIKPYFTSGADTLEINMTETKVSGGVTYTLYEIRVLPLYGKLGISTEPAACADLSLFNYKVTAKVTCSDDITRAMEVIIPNVNNLGYHAMFDYTIYNSQGVLQPN</sequence>
<dbReference type="AlphaFoldDB" id="A0A1F4UI07"/>
<organism evidence="2 3">
    <name type="scientific">candidate division WS6 bacterium RIFOXYB1_FULL_33_14</name>
    <dbReference type="NCBI Taxonomy" id="1817896"/>
    <lineage>
        <taxon>Bacteria</taxon>
        <taxon>Candidatus Dojkabacteria</taxon>
    </lineage>
</organism>
<feature type="transmembrane region" description="Helical" evidence="1">
    <location>
        <begin position="12"/>
        <end position="30"/>
    </location>
</feature>
<keyword evidence="1" id="KW-0472">Membrane</keyword>
<keyword evidence="1" id="KW-0812">Transmembrane</keyword>
<evidence type="ECO:0000313" key="3">
    <source>
        <dbReference type="Proteomes" id="UP000177434"/>
    </source>
</evidence>
<dbReference type="EMBL" id="MEUN01000105">
    <property type="protein sequence ID" value="OGC43853.1"/>
    <property type="molecule type" value="Genomic_DNA"/>
</dbReference>
<comment type="caution">
    <text evidence="2">The sequence shown here is derived from an EMBL/GenBank/DDBJ whole genome shotgun (WGS) entry which is preliminary data.</text>
</comment>
<accession>A0A1F4UI07</accession>
<gene>
    <name evidence="2" type="ORF">A2400_00245</name>
</gene>